<sequence length="81" mass="9390">MIRALFRLQNESSHGVCRQLLNSHLKMAPPRQNKLSSSQQHCGVQLFVRRDIPPEFAAIHILMSERHKARTLKGERELAYL</sequence>
<evidence type="ECO:0000313" key="1">
    <source>
        <dbReference type="EMBL" id="GFY53378.1"/>
    </source>
</evidence>
<gene>
    <name evidence="1" type="ORF">TNIN_196911</name>
</gene>
<evidence type="ECO:0000313" key="2">
    <source>
        <dbReference type="Proteomes" id="UP000886998"/>
    </source>
</evidence>
<keyword evidence="2" id="KW-1185">Reference proteome</keyword>
<accession>A0A8X6XGF5</accession>
<dbReference type="AlphaFoldDB" id="A0A8X6XGF5"/>
<organism evidence="1 2">
    <name type="scientific">Trichonephila inaurata madagascariensis</name>
    <dbReference type="NCBI Taxonomy" id="2747483"/>
    <lineage>
        <taxon>Eukaryota</taxon>
        <taxon>Metazoa</taxon>
        <taxon>Ecdysozoa</taxon>
        <taxon>Arthropoda</taxon>
        <taxon>Chelicerata</taxon>
        <taxon>Arachnida</taxon>
        <taxon>Araneae</taxon>
        <taxon>Araneomorphae</taxon>
        <taxon>Entelegynae</taxon>
        <taxon>Araneoidea</taxon>
        <taxon>Nephilidae</taxon>
        <taxon>Trichonephila</taxon>
        <taxon>Trichonephila inaurata</taxon>
    </lineage>
</organism>
<protein>
    <submittedName>
        <fullName evidence="1">Uncharacterized protein</fullName>
    </submittedName>
</protein>
<dbReference type="EMBL" id="BMAV01009234">
    <property type="protein sequence ID" value="GFY53378.1"/>
    <property type="molecule type" value="Genomic_DNA"/>
</dbReference>
<proteinExistence type="predicted"/>
<name>A0A8X6XGF5_9ARAC</name>
<comment type="caution">
    <text evidence="1">The sequence shown here is derived from an EMBL/GenBank/DDBJ whole genome shotgun (WGS) entry which is preliminary data.</text>
</comment>
<dbReference type="Proteomes" id="UP000886998">
    <property type="component" value="Unassembled WGS sequence"/>
</dbReference>
<reference evidence="1" key="1">
    <citation type="submission" date="2020-08" db="EMBL/GenBank/DDBJ databases">
        <title>Multicomponent nature underlies the extraordinary mechanical properties of spider dragline silk.</title>
        <authorList>
            <person name="Kono N."/>
            <person name="Nakamura H."/>
            <person name="Mori M."/>
            <person name="Yoshida Y."/>
            <person name="Ohtoshi R."/>
            <person name="Malay A.D."/>
            <person name="Moran D.A.P."/>
            <person name="Tomita M."/>
            <person name="Numata K."/>
            <person name="Arakawa K."/>
        </authorList>
    </citation>
    <scope>NUCLEOTIDE SEQUENCE</scope>
</reference>